<dbReference type="STRING" id="1841481.ENSSLDP00000010840"/>
<feature type="domain" description="BPTI/Kunitz inhibitor" evidence="2">
    <location>
        <begin position="1"/>
        <end position="39"/>
    </location>
</feature>
<dbReference type="GO" id="GO:0004867">
    <property type="term" value="F:serine-type endopeptidase inhibitor activity"/>
    <property type="evidence" value="ECO:0007669"/>
    <property type="project" value="InterPro"/>
</dbReference>
<dbReference type="InterPro" id="IPR036880">
    <property type="entry name" value="Kunitz_BPTI_sf"/>
</dbReference>
<dbReference type="GO" id="GO:0005886">
    <property type="term" value="C:plasma membrane"/>
    <property type="evidence" value="ECO:0007669"/>
    <property type="project" value="TreeGrafter"/>
</dbReference>
<dbReference type="PROSITE" id="PS50279">
    <property type="entry name" value="BPTI_KUNITZ_2"/>
    <property type="match status" value="1"/>
</dbReference>
<dbReference type="SUPFAM" id="SSF57362">
    <property type="entry name" value="BPTI-like"/>
    <property type="match status" value="1"/>
</dbReference>
<keyword evidence="1" id="KW-1015">Disulfide bond</keyword>
<sequence>MFPRWRYDAAAGVCEQFVFGGCKPNHNNYLSEHECLTACGGVTGELIMSFCPQRRQRGASLSPPQVSPTIHFFLSACS</sequence>
<dbReference type="SMART" id="SM00131">
    <property type="entry name" value="KU"/>
    <property type="match status" value="1"/>
</dbReference>
<dbReference type="GO" id="GO:0008544">
    <property type="term" value="P:epidermis development"/>
    <property type="evidence" value="ECO:0007669"/>
    <property type="project" value="TreeGrafter"/>
</dbReference>
<dbReference type="GO" id="GO:0060429">
    <property type="term" value="P:epithelium development"/>
    <property type="evidence" value="ECO:0007669"/>
    <property type="project" value="TreeGrafter"/>
</dbReference>
<dbReference type="GeneTree" id="ENSGT01060000248856"/>
<dbReference type="Ensembl" id="ENSSLDT00000011236.1">
    <property type="protein sequence ID" value="ENSSLDP00000010840.1"/>
    <property type="gene ID" value="ENSSLDG00000008631.1"/>
</dbReference>
<reference evidence="3" key="1">
    <citation type="submission" date="2025-08" db="UniProtKB">
        <authorList>
            <consortium name="Ensembl"/>
        </authorList>
    </citation>
    <scope>IDENTIFICATION</scope>
</reference>
<evidence type="ECO:0000259" key="2">
    <source>
        <dbReference type="PROSITE" id="PS50279"/>
    </source>
</evidence>
<dbReference type="PANTHER" id="PTHR46750:SF1">
    <property type="entry name" value="KUNITZ-TYPE PROTEASE INHIBITOR 1"/>
    <property type="match status" value="1"/>
</dbReference>
<reference evidence="3" key="2">
    <citation type="submission" date="2025-09" db="UniProtKB">
        <authorList>
            <consortium name="Ensembl"/>
        </authorList>
    </citation>
    <scope>IDENTIFICATION</scope>
</reference>
<proteinExistence type="predicted"/>
<dbReference type="Pfam" id="PF00014">
    <property type="entry name" value="Kunitz_BPTI"/>
    <property type="match status" value="1"/>
</dbReference>
<dbReference type="AlphaFoldDB" id="A0A3B4X480"/>
<organism evidence="3 4">
    <name type="scientific">Seriola lalandi dorsalis</name>
    <dbReference type="NCBI Taxonomy" id="1841481"/>
    <lineage>
        <taxon>Eukaryota</taxon>
        <taxon>Metazoa</taxon>
        <taxon>Chordata</taxon>
        <taxon>Craniata</taxon>
        <taxon>Vertebrata</taxon>
        <taxon>Euteleostomi</taxon>
        <taxon>Actinopterygii</taxon>
        <taxon>Neopterygii</taxon>
        <taxon>Teleostei</taxon>
        <taxon>Neoteleostei</taxon>
        <taxon>Acanthomorphata</taxon>
        <taxon>Carangaria</taxon>
        <taxon>Carangiformes</taxon>
        <taxon>Carangidae</taxon>
        <taxon>Seriola</taxon>
    </lineage>
</organism>
<dbReference type="GO" id="GO:0030198">
    <property type="term" value="P:extracellular matrix organization"/>
    <property type="evidence" value="ECO:0007669"/>
    <property type="project" value="TreeGrafter"/>
</dbReference>
<dbReference type="Proteomes" id="UP000261360">
    <property type="component" value="Unplaced"/>
</dbReference>
<evidence type="ECO:0000313" key="3">
    <source>
        <dbReference type="Ensembl" id="ENSSLDP00000010840.1"/>
    </source>
</evidence>
<evidence type="ECO:0000313" key="4">
    <source>
        <dbReference type="Proteomes" id="UP000261360"/>
    </source>
</evidence>
<evidence type="ECO:0000256" key="1">
    <source>
        <dbReference type="ARBA" id="ARBA00023157"/>
    </source>
</evidence>
<dbReference type="Gene3D" id="4.10.410.10">
    <property type="entry name" value="Pancreatic trypsin inhibitor Kunitz domain"/>
    <property type="match status" value="1"/>
</dbReference>
<dbReference type="InterPro" id="IPR020901">
    <property type="entry name" value="Prtase_inh_Kunz-CS"/>
</dbReference>
<accession>A0A3B4X480</accession>
<keyword evidence="4" id="KW-1185">Reference proteome</keyword>
<name>A0A3B4X480_SERLL</name>
<protein>
    <recommendedName>
        <fullName evidence="2">BPTI/Kunitz inhibitor domain-containing protein</fullName>
    </recommendedName>
</protein>
<dbReference type="PANTHER" id="PTHR46750">
    <property type="entry name" value="KUNITZ-TYPE PROTEASE INHIBITOR 1"/>
    <property type="match status" value="1"/>
</dbReference>
<dbReference type="PROSITE" id="PS00280">
    <property type="entry name" value="BPTI_KUNITZ_1"/>
    <property type="match status" value="1"/>
</dbReference>
<dbReference type="InterPro" id="IPR002223">
    <property type="entry name" value="Kunitz_BPTI"/>
</dbReference>